<evidence type="ECO:0000313" key="1">
    <source>
        <dbReference type="EMBL" id="KAF3274371.1"/>
    </source>
</evidence>
<comment type="caution">
    <text evidence="1">The sequence shown here is derived from an EMBL/GenBank/DDBJ whole genome shotgun (WGS) entry which is preliminary data.</text>
</comment>
<dbReference type="OrthoDB" id="5297871at2759"/>
<sequence length="162" mass="18782">MGVADCVVPLTVTKLPQVAQMPMLRAQLQRRCFEWTMRPLCHVVQYSSSRVPVPHRSYPQFANQPPPLPHPPFFLQEGLHTREYKDQEWWALSPPSQNTLEERTRGCSCQLFVVALARRTLSLFLASKEIPYKLRSLISPLWTWRYEDLDVHDAPPRDLGST</sequence>
<reference evidence="1 2" key="1">
    <citation type="submission" date="2020-01" db="EMBL/GenBank/DDBJ databases">
        <authorList>
            <person name="Palmer J.M."/>
        </authorList>
    </citation>
    <scope>NUCLEOTIDE SEQUENCE [LARGE SCALE GENOMIC DNA]</scope>
    <source>
        <strain evidence="1 2">TWF970</strain>
    </source>
</reference>
<organism evidence="1 2">
    <name type="scientific">Orbilia oligospora</name>
    <name type="common">Nematode-trapping fungus</name>
    <name type="synonym">Arthrobotrys oligospora</name>
    <dbReference type="NCBI Taxonomy" id="2813651"/>
    <lineage>
        <taxon>Eukaryota</taxon>
        <taxon>Fungi</taxon>
        <taxon>Dikarya</taxon>
        <taxon>Ascomycota</taxon>
        <taxon>Pezizomycotina</taxon>
        <taxon>Orbiliomycetes</taxon>
        <taxon>Orbiliales</taxon>
        <taxon>Orbiliaceae</taxon>
        <taxon>Orbilia</taxon>
    </lineage>
</organism>
<protein>
    <submittedName>
        <fullName evidence="1">Uncharacterized protein</fullName>
    </submittedName>
</protein>
<name>A0A7C8R6D8_ORBOL</name>
<gene>
    <name evidence="1" type="ORF">TWF970_007890</name>
</gene>
<evidence type="ECO:0000313" key="2">
    <source>
        <dbReference type="Proteomes" id="UP000474640"/>
    </source>
</evidence>
<proteinExistence type="predicted"/>
<dbReference type="Proteomes" id="UP000474640">
    <property type="component" value="Unassembled WGS sequence"/>
</dbReference>
<accession>A0A7C8R6D8</accession>
<dbReference type="EMBL" id="JAABOJ010000044">
    <property type="protein sequence ID" value="KAF3274371.1"/>
    <property type="molecule type" value="Genomic_DNA"/>
</dbReference>
<dbReference type="AlphaFoldDB" id="A0A7C8R6D8"/>